<dbReference type="AlphaFoldDB" id="A0A835J9E1"/>
<proteinExistence type="predicted"/>
<name>A0A835J9E1_9ROSI</name>
<organism evidence="1 2">
    <name type="scientific">Salix dunnii</name>
    <dbReference type="NCBI Taxonomy" id="1413687"/>
    <lineage>
        <taxon>Eukaryota</taxon>
        <taxon>Viridiplantae</taxon>
        <taxon>Streptophyta</taxon>
        <taxon>Embryophyta</taxon>
        <taxon>Tracheophyta</taxon>
        <taxon>Spermatophyta</taxon>
        <taxon>Magnoliopsida</taxon>
        <taxon>eudicotyledons</taxon>
        <taxon>Gunneridae</taxon>
        <taxon>Pentapetalae</taxon>
        <taxon>rosids</taxon>
        <taxon>fabids</taxon>
        <taxon>Malpighiales</taxon>
        <taxon>Salicaceae</taxon>
        <taxon>Saliceae</taxon>
        <taxon>Salix</taxon>
    </lineage>
</organism>
<accession>A0A835J9E1</accession>
<evidence type="ECO:0000313" key="1">
    <source>
        <dbReference type="EMBL" id="KAF9664154.1"/>
    </source>
</evidence>
<sequence>MSPMIVSVHQEKAKARVFTDEIGRELVHDPEPIPVLVYSPDRKLKVTIRMNDSNISSSKPSIPEGLGSRLGILEVTFHDAATSQDNLPHCLSITRHAKHGVQVLHVCISKSQYANPLPCL</sequence>
<reference evidence="1 2" key="1">
    <citation type="submission" date="2020-10" db="EMBL/GenBank/DDBJ databases">
        <title>Plant Genome Project.</title>
        <authorList>
            <person name="Zhang R.-G."/>
        </authorList>
    </citation>
    <scope>NUCLEOTIDE SEQUENCE [LARGE SCALE GENOMIC DNA]</scope>
    <source>
        <strain evidence="1">FAFU-HL-1</strain>
        <tissue evidence="1">Leaf</tissue>
    </source>
</reference>
<dbReference type="EMBL" id="JADGMS010000017">
    <property type="protein sequence ID" value="KAF9664154.1"/>
    <property type="molecule type" value="Genomic_DNA"/>
</dbReference>
<dbReference type="Proteomes" id="UP000657918">
    <property type="component" value="Unassembled WGS sequence"/>
</dbReference>
<keyword evidence="2" id="KW-1185">Reference proteome</keyword>
<gene>
    <name evidence="1" type="ORF">SADUNF_Sadunf17G0126600</name>
</gene>
<protein>
    <submittedName>
        <fullName evidence="1">Uncharacterized protein</fullName>
    </submittedName>
</protein>
<evidence type="ECO:0000313" key="2">
    <source>
        <dbReference type="Proteomes" id="UP000657918"/>
    </source>
</evidence>
<comment type="caution">
    <text evidence="1">The sequence shown here is derived from an EMBL/GenBank/DDBJ whole genome shotgun (WGS) entry which is preliminary data.</text>
</comment>